<organism evidence="7 8">
    <name type="scientific">Azoarcus indigens</name>
    <dbReference type="NCBI Taxonomy" id="29545"/>
    <lineage>
        <taxon>Bacteria</taxon>
        <taxon>Pseudomonadati</taxon>
        <taxon>Pseudomonadota</taxon>
        <taxon>Betaproteobacteria</taxon>
        <taxon>Rhodocyclales</taxon>
        <taxon>Zoogloeaceae</taxon>
        <taxon>Azoarcus</taxon>
    </lineage>
</organism>
<dbReference type="PROSITE" id="PS50895">
    <property type="entry name" value="SURF1"/>
    <property type="match status" value="1"/>
</dbReference>
<sequence>MHRLILRALPVLACLALALLTLQLGNWQLRRADEKSALQVRLDALAQQAPKAVDARARPEEGQPLVLLGRWRSSGTVFLDNRTHEGRAGYQVFTPLELADGSGLVLVNRGWIAAGLDRARLPEVPAPAGTQNVEGRAHYSPPAGFALGGEGADGPRWQRVDAERYTARTGTPVAAWLLWQTSAADDGLLRDWPRPDAGVDRHRGYALQWYGLAALATVFGGISGWRARRGLERRVRHGNEKAGNGKCDPV</sequence>
<protein>
    <recommendedName>
        <fullName evidence="6">SURF1-like protein</fullName>
    </recommendedName>
</protein>
<dbReference type="PANTHER" id="PTHR23427">
    <property type="entry name" value="SURFEIT LOCUS PROTEIN"/>
    <property type="match status" value="1"/>
</dbReference>
<evidence type="ECO:0000256" key="1">
    <source>
        <dbReference type="ARBA" id="ARBA00004370"/>
    </source>
</evidence>
<dbReference type="AlphaFoldDB" id="A0A4R6E786"/>
<comment type="caution">
    <text evidence="6">Lacks conserved residue(s) required for the propagation of feature annotation.</text>
</comment>
<keyword evidence="4 6" id="KW-1133">Transmembrane helix</keyword>
<dbReference type="Pfam" id="PF02104">
    <property type="entry name" value="SURF1"/>
    <property type="match status" value="1"/>
</dbReference>
<dbReference type="PANTHER" id="PTHR23427:SF2">
    <property type="entry name" value="SURFEIT LOCUS PROTEIN 1"/>
    <property type="match status" value="1"/>
</dbReference>
<name>A0A4R6E786_9RHOO</name>
<evidence type="ECO:0000256" key="4">
    <source>
        <dbReference type="ARBA" id="ARBA00022989"/>
    </source>
</evidence>
<dbReference type="RefSeq" id="WP_133589611.1">
    <property type="nucleotide sequence ID" value="NZ_SNVV01000004.1"/>
</dbReference>
<evidence type="ECO:0000256" key="5">
    <source>
        <dbReference type="ARBA" id="ARBA00023136"/>
    </source>
</evidence>
<dbReference type="OrthoDB" id="9789940at2"/>
<dbReference type="CDD" id="cd06662">
    <property type="entry name" value="SURF1"/>
    <property type="match status" value="1"/>
</dbReference>
<feature type="transmembrane region" description="Helical" evidence="6">
    <location>
        <begin position="209"/>
        <end position="227"/>
    </location>
</feature>
<reference evidence="7 8" key="1">
    <citation type="submission" date="2019-03" db="EMBL/GenBank/DDBJ databases">
        <title>Genomic Encyclopedia of Type Strains, Phase IV (KMG-IV): sequencing the most valuable type-strain genomes for metagenomic binning, comparative biology and taxonomic classification.</title>
        <authorList>
            <person name="Goeker M."/>
        </authorList>
    </citation>
    <scope>NUCLEOTIDE SEQUENCE [LARGE SCALE GENOMIC DNA]</scope>
    <source>
        <strain evidence="7 8">DSM 12121</strain>
    </source>
</reference>
<dbReference type="GO" id="GO:0005886">
    <property type="term" value="C:plasma membrane"/>
    <property type="evidence" value="ECO:0007669"/>
    <property type="project" value="UniProtKB-SubCell"/>
</dbReference>
<dbReference type="InterPro" id="IPR045214">
    <property type="entry name" value="Surf1/Surf4"/>
</dbReference>
<comment type="similarity">
    <text evidence="2 6">Belongs to the SURF1 family.</text>
</comment>
<dbReference type="EMBL" id="SNVV01000004">
    <property type="protein sequence ID" value="TDN53795.1"/>
    <property type="molecule type" value="Genomic_DNA"/>
</dbReference>
<keyword evidence="3 6" id="KW-0812">Transmembrane</keyword>
<dbReference type="Proteomes" id="UP000295129">
    <property type="component" value="Unassembled WGS sequence"/>
</dbReference>
<keyword evidence="5 6" id="KW-0472">Membrane</keyword>
<accession>A0A4R6E786</accession>
<evidence type="ECO:0000313" key="8">
    <source>
        <dbReference type="Proteomes" id="UP000295129"/>
    </source>
</evidence>
<dbReference type="InterPro" id="IPR002994">
    <property type="entry name" value="Surf1/Shy1"/>
</dbReference>
<evidence type="ECO:0000256" key="2">
    <source>
        <dbReference type="ARBA" id="ARBA00007165"/>
    </source>
</evidence>
<evidence type="ECO:0000313" key="7">
    <source>
        <dbReference type="EMBL" id="TDN53795.1"/>
    </source>
</evidence>
<evidence type="ECO:0000256" key="3">
    <source>
        <dbReference type="ARBA" id="ARBA00022692"/>
    </source>
</evidence>
<proteinExistence type="inferred from homology"/>
<comment type="subcellular location">
    <subcellularLocation>
        <location evidence="6">Cell membrane</location>
        <topology evidence="6">Multi-pass membrane protein</topology>
    </subcellularLocation>
    <subcellularLocation>
        <location evidence="1">Membrane</location>
    </subcellularLocation>
</comment>
<keyword evidence="8" id="KW-1185">Reference proteome</keyword>
<comment type="caution">
    <text evidence="7">The sequence shown here is derived from an EMBL/GenBank/DDBJ whole genome shotgun (WGS) entry which is preliminary data.</text>
</comment>
<evidence type="ECO:0000256" key="6">
    <source>
        <dbReference type="RuleBase" id="RU363076"/>
    </source>
</evidence>
<gene>
    <name evidence="7" type="ORF">C7389_104149</name>
</gene>
<keyword evidence="6" id="KW-1003">Cell membrane</keyword>